<feature type="binding site" description="axial binding residue" evidence="9">
    <location>
        <position position="473"/>
    </location>
    <ligand>
        <name>heme</name>
        <dbReference type="ChEBI" id="CHEBI:30413"/>
    </ligand>
    <ligandPart>
        <name>Fe</name>
        <dbReference type="ChEBI" id="CHEBI:18248"/>
    </ligandPart>
</feature>
<evidence type="ECO:0000256" key="10">
    <source>
        <dbReference type="RuleBase" id="RU000461"/>
    </source>
</evidence>
<comment type="cofactor">
    <cofactor evidence="1 9">
        <name>heme</name>
        <dbReference type="ChEBI" id="CHEBI:30413"/>
    </cofactor>
</comment>
<evidence type="ECO:0000256" key="1">
    <source>
        <dbReference type="ARBA" id="ARBA00001971"/>
    </source>
</evidence>
<keyword evidence="8 10" id="KW-0503">Monooxygenase</keyword>
<dbReference type="GO" id="GO:0004497">
    <property type="term" value="F:monooxygenase activity"/>
    <property type="evidence" value="ECO:0007669"/>
    <property type="project" value="UniProtKB-KW"/>
</dbReference>
<keyword evidence="11" id="KW-0812">Transmembrane</keyword>
<evidence type="ECO:0000256" key="4">
    <source>
        <dbReference type="ARBA" id="ARBA00022617"/>
    </source>
</evidence>
<keyword evidence="11" id="KW-1133">Transmembrane helix</keyword>
<dbReference type="AlphaFoldDB" id="A0A074RHB1"/>
<dbReference type="InterPro" id="IPR017972">
    <property type="entry name" value="Cyt_P450_CS"/>
</dbReference>
<dbReference type="PROSITE" id="PS00086">
    <property type="entry name" value="CYTOCHROME_P450"/>
    <property type="match status" value="1"/>
</dbReference>
<dbReference type="GO" id="GO:0016705">
    <property type="term" value="F:oxidoreductase activity, acting on paired donors, with incorporation or reduction of molecular oxygen"/>
    <property type="evidence" value="ECO:0007669"/>
    <property type="project" value="InterPro"/>
</dbReference>
<comment type="similarity">
    <text evidence="3 10">Belongs to the cytochrome P450 family.</text>
</comment>
<evidence type="ECO:0000256" key="11">
    <source>
        <dbReference type="SAM" id="Phobius"/>
    </source>
</evidence>
<dbReference type="InterPro" id="IPR001128">
    <property type="entry name" value="Cyt_P450"/>
</dbReference>
<gene>
    <name evidence="12" type="ORF">V565_215480</name>
</gene>
<dbReference type="PRINTS" id="PR00385">
    <property type="entry name" value="P450"/>
</dbReference>
<evidence type="ECO:0000313" key="12">
    <source>
        <dbReference type="EMBL" id="KEP46159.1"/>
    </source>
</evidence>
<protein>
    <submittedName>
        <fullName evidence="12">Cytochrome P450 family protein</fullName>
    </submittedName>
</protein>
<proteinExistence type="inferred from homology"/>
<dbReference type="PANTHER" id="PTHR46300">
    <property type="entry name" value="P450, PUTATIVE (EUROFUNG)-RELATED-RELATED"/>
    <property type="match status" value="1"/>
</dbReference>
<keyword evidence="13" id="KW-1185">Reference proteome</keyword>
<evidence type="ECO:0000313" key="13">
    <source>
        <dbReference type="Proteomes" id="UP000027456"/>
    </source>
</evidence>
<keyword evidence="11" id="KW-0472">Membrane</keyword>
<dbReference type="GO" id="GO:0020037">
    <property type="term" value="F:heme binding"/>
    <property type="evidence" value="ECO:0007669"/>
    <property type="project" value="InterPro"/>
</dbReference>
<accession>A0A074RHB1</accession>
<dbReference type="OrthoDB" id="2789670at2759"/>
<evidence type="ECO:0000256" key="6">
    <source>
        <dbReference type="ARBA" id="ARBA00023002"/>
    </source>
</evidence>
<organism evidence="12 13">
    <name type="scientific">Rhizoctonia solani 123E</name>
    <dbReference type="NCBI Taxonomy" id="1423351"/>
    <lineage>
        <taxon>Eukaryota</taxon>
        <taxon>Fungi</taxon>
        <taxon>Dikarya</taxon>
        <taxon>Basidiomycota</taxon>
        <taxon>Agaricomycotina</taxon>
        <taxon>Agaricomycetes</taxon>
        <taxon>Cantharellales</taxon>
        <taxon>Ceratobasidiaceae</taxon>
        <taxon>Rhizoctonia</taxon>
    </lineage>
</organism>
<dbReference type="GO" id="GO:0005506">
    <property type="term" value="F:iron ion binding"/>
    <property type="evidence" value="ECO:0007669"/>
    <property type="project" value="InterPro"/>
</dbReference>
<dbReference type="InterPro" id="IPR036396">
    <property type="entry name" value="Cyt_P450_sf"/>
</dbReference>
<evidence type="ECO:0000256" key="5">
    <source>
        <dbReference type="ARBA" id="ARBA00022723"/>
    </source>
</evidence>
<dbReference type="Proteomes" id="UP000027456">
    <property type="component" value="Unassembled WGS sequence"/>
</dbReference>
<dbReference type="PANTHER" id="PTHR46300:SF7">
    <property type="entry name" value="P450, PUTATIVE (EUROFUNG)-RELATED"/>
    <property type="match status" value="1"/>
</dbReference>
<evidence type="ECO:0000256" key="3">
    <source>
        <dbReference type="ARBA" id="ARBA00010617"/>
    </source>
</evidence>
<sequence length="553" mass="62300">MNFLDLDSFASSLYLQPWKSLPLLIVFPSVAAVFIVFIRPRKGNQTPPTIPGHWLFKNRQILGAPWRAMLIAEKYVPLHGDIIQISEPLKTRVVLNRIDAITEVLEKNVCKVFGMHVESLTGVYRTGMEHAIGFRNHDEQHKKLRRVIASGLHPAAARSYDNLHNATTAYFLRHVLVRISGDSLAFENQAGKSVVNKNSRSKALLESIQDSVGRFILHLTFGHISTENDPVLQGQNKLAFLLTSGFATHYWANDFPILRHIPSWFPGSRFKRHAEYMREIRNQTVKETFEPVLDKALRGIAQLPSYTSNLIELKGGRDISEEDKYLVRWTSSAMFGAGATTTTALINSFIFAMCIHPEIAAKVQAEIDSQVGRDRIPTRGDQDVLPYTDAVLKEVIRCYPVFPLGLDHCAREDIEVRGYRIKKGTIIEGNIWALMHDPLMYPDPFTFKPDRFLKSAPNTDPRHFLFGFGRRVCPGQHVANNSAFTMCAAFMSVFNIAASQETKNKADQCAREPWKMMKPYGPMEPMPFGCTVTPRDDAAIAVLETCKDTAVIA</sequence>
<keyword evidence="6 10" id="KW-0560">Oxidoreductase</keyword>
<feature type="transmembrane region" description="Helical" evidence="11">
    <location>
        <begin position="20"/>
        <end position="38"/>
    </location>
</feature>
<dbReference type="SUPFAM" id="SSF48264">
    <property type="entry name" value="Cytochrome P450"/>
    <property type="match status" value="1"/>
</dbReference>
<dbReference type="InterPro" id="IPR002401">
    <property type="entry name" value="Cyt_P450_E_grp-I"/>
</dbReference>
<evidence type="ECO:0000256" key="2">
    <source>
        <dbReference type="ARBA" id="ARBA00005179"/>
    </source>
</evidence>
<dbReference type="STRING" id="1423351.A0A074RHB1"/>
<name>A0A074RHB1_9AGAM</name>
<dbReference type="HOGENOM" id="CLU_001570_2_3_1"/>
<keyword evidence="4 9" id="KW-0349">Heme</keyword>
<comment type="caution">
    <text evidence="12">The sequence shown here is derived from an EMBL/GenBank/DDBJ whole genome shotgun (WGS) entry which is preliminary data.</text>
</comment>
<evidence type="ECO:0000256" key="7">
    <source>
        <dbReference type="ARBA" id="ARBA00023004"/>
    </source>
</evidence>
<dbReference type="Gene3D" id="1.10.630.10">
    <property type="entry name" value="Cytochrome P450"/>
    <property type="match status" value="1"/>
</dbReference>
<keyword evidence="7 9" id="KW-0408">Iron</keyword>
<keyword evidence="5 9" id="KW-0479">Metal-binding</keyword>
<reference evidence="12 13" key="1">
    <citation type="submission" date="2013-12" db="EMBL/GenBank/DDBJ databases">
        <authorList>
            <person name="Cubeta M."/>
            <person name="Pakala S."/>
            <person name="Fedorova N."/>
            <person name="Thomas E."/>
            <person name="Dean R."/>
            <person name="Jabaji S."/>
            <person name="Neate S."/>
            <person name="Toda T."/>
            <person name="Tavantzis S."/>
            <person name="Vilgalys R."/>
            <person name="Bharathan N."/>
            <person name="Pakala S."/>
            <person name="Losada L.S."/>
            <person name="Zafar N."/>
            <person name="Nierman W."/>
        </authorList>
    </citation>
    <scope>NUCLEOTIDE SEQUENCE [LARGE SCALE GENOMIC DNA]</scope>
    <source>
        <strain evidence="12 13">123E</strain>
    </source>
</reference>
<dbReference type="InterPro" id="IPR050364">
    <property type="entry name" value="Cytochrome_P450_fung"/>
</dbReference>
<dbReference type="PRINTS" id="PR00463">
    <property type="entry name" value="EP450I"/>
</dbReference>
<evidence type="ECO:0000256" key="8">
    <source>
        <dbReference type="ARBA" id="ARBA00023033"/>
    </source>
</evidence>
<dbReference type="Pfam" id="PF00067">
    <property type="entry name" value="p450"/>
    <property type="match status" value="1"/>
</dbReference>
<evidence type="ECO:0000256" key="9">
    <source>
        <dbReference type="PIRSR" id="PIRSR602401-1"/>
    </source>
</evidence>
<dbReference type="EMBL" id="AZST01001254">
    <property type="protein sequence ID" value="KEP46159.1"/>
    <property type="molecule type" value="Genomic_DNA"/>
</dbReference>
<comment type="pathway">
    <text evidence="2">Secondary metabolite biosynthesis.</text>
</comment>